<evidence type="ECO:0000313" key="2">
    <source>
        <dbReference type="EMBL" id="VVD84209.1"/>
    </source>
</evidence>
<accession>A0A5E4TDM6</accession>
<gene>
    <name evidence="2" type="ORF">PTE30175_01214</name>
</gene>
<dbReference type="RefSeq" id="WP_150696162.1">
    <property type="nucleotide sequence ID" value="NZ_CABPRZ010000004.1"/>
</dbReference>
<feature type="region of interest" description="Disordered" evidence="1">
    <location>
        <begin position="170"/>
        <end position="206"/>
    </location>
</feature>
<feature type="region of interest" description="Disordered" evidence="1">
    <location>
        <begin position="220"/>
        <end position="292"/>
    </location>
</feature>
<dbReference type="EMBL" id="CABPRZ010000004">
    <property type="protein sequence ID" value="VVD84209.1"/>
    <property type="molecule type" value="Genomic_DNA"/>
</dbReference>
<feature type="compositionally biased region" description="Pro residues" evidence="1">
    <location>
        <begin position="236"/>
        <end position="249"/>
    </location>
</feature>
<reference evidence="2 3" key="1">
    <citation type="submission" date="2019-08" db="EMBL/GenBank/DDBJ databases">
        <authorList>
            <person name="Peeters C."/>
        </authorList>
    </citation>
    <scope>NUCLEOTIDE SEQUENCE [LARGE SCALE GENOMIC DNA]</scope>
    <source>
        <strain evidence="2 3">LMG 30175</strain>
    </source>
</reference>
<name>A0A5E4TDM6_9BURK</name>
<dbReference type="Proteomes" id="UP000414233">
    <property type="component" value="Unassembled WGS sequence"/>
</dbReference>
<proteinExistence type="predicted"/>
<feature type="region of interest" description="Disordered" evidence="1">
    <location>
        <begin position="112"/>
        <end position="142"/>
    </location>
</feature>
<feature type="compositionally biased region" description="Basic and acidic residues" evidence="1">
    <location>
        <begin position="265"/>
        <end position="292"/>
    </location>
</feature>
<keyword evidence="3" id="KW-1185">Reference proteome</keyword>
<sequence>MSLALPPLGNPTLLNTLRELPADTPIGFSKNGLVAHKGFNILAHLGARRRAYEWLKAPPPAGLPISTRMTLKDSLACLLKRVTASDVIARLEQLEKGAPTTRQSMRRLIEKTESAHVQTGVRRNATAGGEASNADGPPVLSTANETSRLVRGVLDVLRGDSLTFKPQTLEPIYDTIPPGPARSVPNLAAHRDVPPPLPPRLRRSTSEPSILAGAHRPAVPQYLEPGASPSSVNPPQANPAPRQPKPIPLPRTVFPGREANQEADATDRPRPVARPRPDRPAPDLESSHLKAE</sequence>
<protein>
    <submittedName>
        <fullName evidence="2">Uncharacterized protein</fullName>
    </submittedName>
</protein>
<evidence type="ECO:0000256" key="1">
    <source>
        <dbReference type="SAM" id="MobiDB-lite"/>
    </source>
</evidence>
<dbReference type="AlphaFoldDB" id="A0A5E4TDM6"/>
<organism evidence="2 3">
    <name type="scientific">Pandoraea terrae</name>
    <dbReference type="NCBI Taxonomy" id="1537710"/>
    <lineage>
        <taxon>Bacteria</taxon>
        <taxon>Pseudomonadati</taxon>
        <taxon>Pseudomonadota</taxon>
        <taxon>Betaproteobacteria</taxon>
        <taxon>Burkholderiales</taxon>
        <taxon>Burkholderiaceae</taxon>
        <taxon>Pandoraea</taxon>
    </lineage>
</organism>
<evidence type="ECO:0000313" key="3">
    <source>
        <dbReference type="Proteomes" id="UP000414233"/>
    </source>
</evidence>